<dbReference type="Proteomes" id="UP000294562">
    <property type="component" value="Unassembled WGS sequence"/>
</dbReference>
<gene>
    <name evidence="1" type="ORF">E2L05_19455</name>
</gene>
<dbReference type="AlphaFoldDB" id="A0A4R6AH38"/>
<organism evidence="1 2">
    <name type="scientific">Meridianimarinicoccus aquatilis</name>
    <dbReference type="NCBI Taxonomy" id="2552766"/>
    <lineage>
        <taxon>Bacteria</taxon>
        <taxon>Pseudomonadati</taxon>
        <taxon>Pseudomonadota</taxon>
        <taxon>Alphaproteobacteria</taxon>
        <taxon>Rhodobacterales</taxon>
        <taxon>Paracoccaceae</taxon>
        <taxon>Meridianimarinicoccus</taxon>
    </lineage>
</organism>
<accession>A0A4R6AH38</accession>
<feature type="non-terminal residue" evidence="1">
    <location>
        <position position="1"/>
    </location>
</feature>
<sequence length="59" mass="6378">RSPRLAPRHPFLRHHSEARAITTATRRKTSLTLDATALDSARALGIDLSAVEASLARCA</sequence>
<reference evidence="1 2" key="1">
    <citation type="submission" date="2019-03" db="EMBL/GenBank/DDBJ databases">
        <title>Rhodobacteraceae bacterium SM1902, a new member of the family Rhodobacteraceae isolated from Yantai.</title>
        <authorList>
            <person name="Sun Y."/>
        </authorList>
    </citation>
    <scope>NUCLEOTIDE SEQUENCE [LARGE SCALE GENOMIC DNA]</scope>
    <source>
        <strain evidence="1 2">SM1902</strain>
    </source>
</reference>
<keyword evidence="2" id="KW-1185">Reference proteome</keyword>
<evidence type="ECO:0000313" key="1">
    <source>
        <dbReference type="EMBL" id="TDL83491.1"/>
    </source>
</evidence>
<name>A0A4R6AH38_9RHOB</name>
<proteinExistence type="predicted"/>
<evidence type="ECO:0000313" key="2">
    <source>
        <dbReference type="Proteomes" id="UP000294562"/>
    </source>
</evidence>
<dbReference type="EMBL" id="SMZO01000088">
    <property type="protein sequence ID" value="TDL83491.1"/>
    <property type="molecule type" value="Genomic_DNA"/>
</dbReference>
<comment type="caution">
    <text evidence="1">The sequence shown here is derived from an EMBL/GenBank/DDBJ whole genome shotgun (WGS) entry which is preliminary data.</text>
</comment>
<protein>
    <submittedName>
        <fullName evidence="1">Uncharacterized protein</fullName>
    </submittedName>
</protein>